<dbReference type="KEGG" id="snan:I6N98_15640"/>
<reference evidence="1 2" key="1">
    <citation type="submission" date="2020-12" db="EMBL/GenBank/DDBJ databases">
        <authorList>
            <person name="Shan Y."/>
        </authorList>
    </citation>
    <scope>NUCLEOTIDE SEQUENCE [LARGE SCALE GENOMIC DNA]</scope>
    <source>
        <strain evidence="2">csc3.9</strain>
    </source>
</reference>
<dbReference type="EMBL" id="CP066167">
    <property type="protein sequence ID" value="QQD17756.1"/>
    <property type="molecule type" value="Genomic_DNA"/>
</dbReference>
<accession>A0A7T4QZQ2</accession>
<evidence type="ECO:0000313" key="2">
    <source>
        <dbReference type="Proteomes" id="UP000596063"/>
    </source>
</evidence>
<organism evidence="1 2">
    <name type="scientific">Spongiibacter nanhainus</name>
    <dbReference type="NCBI Taxonomy" id="2794344"/>
    <lineage>
        <taxon>Bacteria</taxon>
        <taxon>Pseudomonadati</taxon>
        <taxon>Pseudomonadota</taxon>
        <taxon>Gammaproteobacteria</taxon>
        <taxon>Cellvibrionales</taxon>
        <taxon>Spongiibacteraceae</taxon>
        <taxon>Spongiibacter</taxon>
    </lineage>
</organism>
<protein>
    <submittedName>
        <fullName evidence="1">Uncharacterized protein</fullName>
    </submittedName>
</protein>
<dbReference type="Proteomes" id="UP000596063">
    <property type="component" value="Chromosome"/>
</dbReference>
<name>A0A7T4QZQ2_9GAMM</name>
<proteinExistence type="predicted"/>
<sequence>MVSLAAEPLSSNDVKKWSETRIETHKLQNRFRAQADQYDDVVVAFFAARDRYLQQVGYTRARFEDHERRISEAHDYILNRSDAIADKQERDATLAEAKAAPDPALDPETQEMIAMMRQVGTSEAEIQKMLDAMRRVPDVIAQSNAMMDDVDDQLYARVAPDIPAVEQWREELAMLYDWLAGNRADPPSL</sequence>
<dbReference type="AlphaFoldDB" id="A0A7T4QZQ2"/>
<evidence type="ECO:0000313" key="1">
    <source>
        <dbReference type="EMBL" id="QQD17756.1"/>
    </source>
</evidence>
<gene>
    <name evidence="1" type="ORF">I6N98_15640</name>
</gene>
<dbReference type="RefSeq" id="WP_198569255.1">
    <property type="nucleotide sequence ID" value="NZ_CP066167.1"/>
</dbReference>
<keyword evidence="2" id="KW-1185">Reference proteome</keyword>